<feature type="domain" description="Response regulatory" evidence="2">
    <location>
        <begin position="4"/>
        <end position="130"/>
    </location>
</feature>
<dbReference type="RefSeq" id="WP_120182979.1">
    <property type="nucleotide sequence ID" value="NZ_MBTA01000028.1"/>
</dbReference>
<feature type="modified residue" description="4-aspartylphosphate" evidence="1">
    <location>
        <position position="61"/>
    </location>
</feature>
<proteinExistence type="predicted"/>
<dbReference type="AlphaFoldDB" id="A0A419S2X4"/>
<comment type="caution">
    <text evidence="3">The sequence shown here is derived from an EMBL/GenBank/DDBJ whole genome shotgun (WGS) entry which is preliminary data.</text>
</comment>
<evidence type="ECO:0000259" key="2">
    <source>
        <dbReference type="PROSITE" id="PS50110"/>
    </source>
</evidence>
<keyword evidence="4" id="KW-1185">Reference proteome</keyword>
<gene>
    <name evidence="3" type="ORF">BCY91_10640</name>
</gene>
<dbReference type="SUPFAM" id="SSF52172">
    <property type="entry name" value="CheY-like"/>
    <property type="match status" value="1"/>
</dbReference>
<name>A0A419S2X4_9SPHI</name>
<accession>A0A419S2X4</accession>
<dbReference type="PANTHER" id="PTHR44520">
    <property type="entry name" value="RESPONSE REGULATOR RCP1-RELATED"/>
    <property type="match status" value="1"/>
</dbReference>
<keyword evidence="1" id="KW-0597">Phosphoprotein</keyword>
<sequence length="130" mass="14905">MVKATFIIDDDEVYVYAIKRLINLKQLSEQVLVFKNGQLALDYLINTPADKVVLPDVILLDVRMPVLDGWGFLEAYAELNIPGKQKVDIYMVSSSIDPRDLEKAANIPIIKRYLFKPVNLEDLKNILEKR</sequence>
<reference evidence="3 4" key="1">
    <citation type="submission" date="2016-07" db="EMBL/GenBank/DDBJ databases">
        <title>Genome of Pelobium manganitolerans.</title>
        <authorList>
            <person name="Wu S."/>
            <person name="Wang G."/>
        </authorList>
    </citation>
    <scope>NUCLEOTIDE SEQUENCE [LARGE SCALE GENOMIC DNA]</scope>
    <source>
        <strain evidence="3 4">YS-25</strain>
    </source>
</reference>
<dbReference type="InterPro" id="IPR052893">
    <property type="entry name" value="TCS_response_regulator"/>
</dbReference>
<evidence type="ECO:0000313" key="3">
    <source>
        <dbReference type="EMBL" id="RKD13329.1"/>
    </source>
</evidence>
<dbReference type="PANTHER" id="PTHR44520:SF2">
    <property type="entry name" value="RESPONSE REGULATOR RCP1"/>
    <property type="match status" value="1"/>
</dbReference>
<dbReference type="Proteomes" id="UP000283433">
    <property type="component" value="Unassembled WGS sequence"/>
</dbReference>
<dbReference type="Gene3D" id="3.40.50.2300">
    <property type="match status" value="1"/>
</dbReference>
<dbReference type="OrthoDB" id="1121174at2"/>
<dbReference type="EMBL" id="MBTA01000028">
    <property type="protein sequence ID" value="RKD13329.1"/>
    <property type="molecule type" value="Genomic_DNA"/>
</dbReference>
<protein>
    <submittedName>
        <fullName evidence="3">Transcriptional regulator</fullName>
    </submittedName>
</protein>
<dbReference type="SMART" id="SM00448">
    <property type="entry name" value="REC"/>
    <property type="match status" value="1"/>
</dbReference>
<dbReference type="InterPro" id="IPR001789">
    <property type="entry name" value="Sig_transdc_resp-reg_receiver"/>
</dbReference>
<organism evidence="3 4">
    <name type="scientific">Pelobium manganitolerans</name>
    <dbReference type="NCBI Taxonomy" id="1842495"/>
    <lineage>
        <taxon>Bacteria</taxon>
        <taxon>Pseudomonadati</taxon>
        <taxon>Bacteroidota</taxon>
        <taxon>Sphingobacteriia</taxon>
        <taxon>Sphingobacteriales</taxon>
        <taxon>Sphingobacteriaceae</taxon>
        <taxon>Pelobium</taxon>
    </lineage>
</organism>
<dbReference type="Pfam" id="PF00072">
    <property type="entry name" value="Response_reg"/>
    <property type="match status" value="1"/>
</dbReference>
<dbReference type="InterPro" id="IPR011006">
    <property type="entry name" value="CheY-like_superfamily"/>
</dbReference>
<dbReference type="GO" id="GO:0000160">
    <property type="term" value="P:phosphorelay signal transduction system"/>
    <property type="evidence" value="ECO:0007669"/>
    <property type="project" value="InterPro"/>
</dbReference>
<evidence type="ECO:0000256" key="1">
    <source>
        <dbReference type="PROSITE-ProRule" id="PRU00169"/>
    </source>
</evidence>
<evidence type="ECO:0000313" key="4">
    <source>
        <dbReference type="Proteomes" id="UP000283433"/>
    </source>
</evidence>
<dbReference type="PROSITE" id="PS50110">
    <property type="entry name" value="RESPONSE_REGULATORY"/>
    <property type="match status" value="1"/>
</dbReference>